<evidence type="ECO:0000313" key="2">
    <source>
        <dbReference type="EMBL" id="CAD5113978.1"/>
    </source>
</evidence>
<feature type="compositionally biased region" description="Low complexity" evidence="1">
    <location>
        <begin position="365"/>
        <end position="383"/>
    </location>
</feature>
<feature type="region of interest" description="Disordered" evidence="1">
    <location>
        <begin position="142"/>
        <end position="198"/>
    </location>
</feature>
<protein>
    <submittedName>
        <fullName evidence="2">DgyrCDS3141</fullName>
    </submittedName>
</protein>
<evidence type="ECO:0000256" key="1">
    <source>
        <dbReference type="SAM" id="MobiDB-lite"/>
    </source>
</evidence>
<comment type="caution">
    <text evidence="2">The sequence shown here is derived from an EMBL/GenBank/DDBJ whole genome shotgun (WGS) entry which is preliminary data.</text>
</comment>
<feature type="region of interest" description="Disordered" evidence="1">
    <location>
        <begin position="273"/>
        <end position="325"/>
    </location>
</feature>
<dbReference type="EMBL" id="CAJFCJ010000004">
    <property type="protein sequence ID" value="CAD5113978.1"/>
    <property type="molecule type" value="Genomic_DNA"/>
</dbReference>
<keyword evidence="3" id="KW-1185">Reference proteome</keyword>
<name>A0A7I8VE23_9ANNE</name>
<reference evidence="2 3" key="1">
    <citation type="submission" date="2020-08" db="EMBL/GenBank/DDBJ databases">
        <authorList>
            <person name="Hejnol A."/>
        </authorList>
    </citation>
    <scope>NUCLEOTIDE SEQUENCE [LARGE SCALE GENOMIC DNA]</scope>
</reference>
<evidence type="ECO:0000313" key="3">
    <source>
        <dbReference type="Proteomes" id="UP000549394"/>
    </source>
</evidence>
<sequence>MADDAAGSPCDDFTPHAFKKDLCANCKRTQSVHDSDSPVRTSQLSSFCTEDERRNKRQIFQRAATVDHAATSSFRPTLRSSASIEGKHVGFAEDAVVISTDGGVGSTENIGIEGIPEDEDTSDDLRAAISSDDQLAIETVKNTRRNSTTLPQGSLPPEDEVEEMYKPSRFRKVSSGRKSPPPRVLAEDVPRDSVGAPSPHYYHKYDIDRRGLSGCPIPIQNAAPKEEDPADNYHLYEDVDTGESSFELNKKAHFEAKKKAIAEEVRVWKTFDERFSDRSSSPDSRQKKQSGGNSFFKRLFRRGSDKGEEIEKKIPEKSDVIMTKPSSPLLRKAQFTLKQDDFLPSKSANSSPIILCKKPSETDSGRSSTVNSTSSSSDIPTLDDSYKEEELSLMDQILEEVPLASDSLMKSPKTKKKSISIVPETTTMALTVDTAPQPSPRSSISPKSPDDAPLMQAPRKPRPRSEVSVGRGTKPRVRMNEAPPPPPPGTRRSSSDLKRPSSPPPLPPDSGVISSSIHATLPRSSAARIARQRERNRGPSLKITDWKEAESVVRNTRSRTEPRNSRRTVTEGVKLDLDLAGSGELKGNILSLYFVYETVNFSHLSLILLFHFFSLPIVVVHACENVGYSQKDQRKSWFLHNFSAVETEMRSHRVTELLDTFPKTRKFADRALPSPPVQEAPPLLPPSEDVYETVGEELNSFQLPYEDIDQSNCYMRPSSAYLEPSSCLEMNPDCPPPKTGISSYISMPFSIRDCVPEVNVATTNFSTDVIEIQSKAIRSLCKIEFVRKLKSHFPESYTDYFVEDNAILTMDDIVFMKAKPLLGNDSVVLMVSKTQLTTCHNKHPHVLNPEKSFKSNLPKDQLPLEFLDNPLEKDVSTYISVLNCENVQTIRDVVYALYIDVDPSEYGRECAKLMEQVLSGAICLKSFGLEPRLDYANILVSAISGQKYAIVIPSDNPKDSSEIIDLFERLIPSSARPKALKDALKEKDYRTAHILLCVMLWGPTDQMAVQTDEFAEKWIVLQKTHLLALTATREISKLEANRRANFLNNLTVNLLQQCLRRLSQG</sequence>
<gene>
    <name evidence="2" type="ORF">DGYR_LOCUS2874</name>
</gene>
<proteinExistence type="predicted"/>
<dbReference type="Proteomes" id="UP000549394">
    <property type="component" value="Unassembled WGS sequence"/>
</dbReference>
<dbReference type="AlphaFoldDB" id="A0A7I8VE23"/>
<organism evidence="2 3">
    <name type="scientific">Dimorphilus gyrociliatus</name>
    <dbReference type="NCBI Taxonomy" id="2664684"/>
    <lineage>
        <taxon>Eukaryota</taxon>
        <taxon>Metazoa</taxon>
        <taxon>Spiralia</taxon>
        <taxon>Lophotrochozoa</taxon>
        <taxon>Annelida</taxon>
        <taxon>Polychaeta</taxon>
        <taxon>Polychaeta incertae sedis</taxon>
        <taxon>Dinophilidae</taxon>
        <taxon>Dimorphilus</taxon>
    </lineage>
</organism>
<feature type="compositionally biased region" description="Basic and acidic residues" evidence="1">
    <location>
        <begin position="302"/>
        <end position="319"/>
    </location>
</feature>
<feature type="region of interest" description="Disordered" evidence="1">
    <location>
        <begin position="341"/>
        <end position="541"/>
    </location>
</feature>
<accession>A0A7I8VE23</accession>